<proteinExistence type="predicted"/>
<accession>A0AC61MRM8</accession>
<reference evidence="1 2" key="1">
    <citation type="journal article" date="2022" name="Int. J. Syst. Evol. Microbiol.">
        <title>Miniphocaeibacter halophilus sp. nov., an ammonium-tolerant acetate-producing bacterium isolated from a biogas system.</title>
        <authorList>
            <person name="Schnurer A."/>
            <person name="Singh A."/>
            <person name="Bi S."/>
            <person name="Qiao W."/>
            <person name="Westerholm M."/>
        </authorList>
    </citation>
    <scope>NUCLEOTIDE SEQUENCE [LARGE SCALE GENOMIC DNA]</scope>
    <source>
        <strain evidence="1 2">AMB_01</strain>
    </source>
</reference>
<dbReference type="Proteomes" id="UP000595814">
    <property type="component" value="Chromosome"/>
</dbReference>
<protein>
    <submittedName>
        <fullName evidence="1">Uncharacterized protein</fullName>
    </submittedName>
</protein>
<name>A0AC61MRM8_9FIRM</name>
<sequence>MNYLQDFLYVQKTAIKNTFKGIRYFFIVAIAIIASSLVINIVSNILNSIFGFGMFSIIIDLLIYILEIFIISFIMNILFKAVKTNGKGKGFIQDSSSQFMYKIIQIAFIFYLVRLILQIGGLYRIYNFLIPVLLIVFNALPESIYLENYDSQGTLIHSLEFLKNNIINWGLPNLLFFGVLWLLDLPYILPFNISFTKNILDILISLLIVLIYSIFLIYRGNLFEILNGSSMRKRDYMRKFN</sequence>
<evidence type="ECO:0000313" key="2">
    <source>
        <dbReference type="Proteomes" id="UP000595814"/>
    </source>
</evidence>
<gene>
    <name evidence="1" type="ORF">JFY71_09545</name>
</gene>
<keyword evidence="2" id="KW-1185">Reference proteome</keyword>
<evidence type="ECO:0000313" key="1">
    <source>
        <dbReference type="EMBL" id="QQK07529.1"/>
    </source>
</evidence>
<organism evidence="1 2">
    <name type="scientific">Miniphocaeibacter halophilus</name>
    <dbReference type="NCBI Taxonomy" id="2931922"/>
    <lineage>
        <taxon>Bacteria</taxon>
        <taxon>Bacillati</taxon>
        <taxon>Bacillota</taxon>
        <taxon>Tissierellia</taxon>
        <taxon>Tissierellales</taxon>
        <taxon>Peptoniphilaceae</taxon>
        <taxon>Miniphocaeibacter</taxon>
    </lineage>
</organism>
<dbReference type="EMBL" id="CP066744">
    <property type="protein sequence ID" value="QQK07529.1"/>
    <property type="molecule type" value="Genomic_DNA"/>
</dbReference>